<dbReference type="InParanoid" id="A0A6P7GWD7"/>
<evidence type="ECO:0000256" key="3">
    <source>
        <dbReference type="ARBA" id="ARBA00022833"/>
    </source>
</evidence>
<dbReference type="Pfam" id="PF20179">
    <property type="entry name" value="MSS51_C"/>
    <property type="match status" value="1"/>
</dbReference>
<evidence type="ECO:0000256" key="4">
    <source>
        <dbReference type="PROSITE-ProRule" id="PRU00134"/>
    </source>
</evidence>
<reference evidence="8" key="1">
    <citation type="submission" date="2025-04" db="UniProtKB">
        <authorList>
            <consortium name="RefSeq"/>
        </authorList>
    </citation>
    <scope>IDENTIFICATION</scope>
    <source>
        <tissue evidence="8">Whole insect</tissue>
    </source>
</reference>
<dbReference type="SUPFAM" id="SSF144232">
    <property type="entry name" value="HIT/MYND zinc finger-like"/>
    <property type="match status" value="2"/>
</dbReference>
<keyword evidence="7" id="KW-1185">Reference proteome</keyword>
<dbReference type="GO" id="GO:0008270">
    <property type="term" value="F:zinc ion binding"/>
    <property type="evidence" value="ECO:0007669"/>
    <property type="project" value="UniProtKB-KW"/>
</dbReference>
<keyword evidence="3" id="KW-0862">Zinc</keyword>
<reference evidence="6" key="2">
    <citation type="submission" date="2025-05" db="UniProtKB">
        <authorList>
            <consortium name="EnsemblMetazoa"/>
        </authorList>
    </citation>
    <scope>IDENTIFICATION</scope>
</reference>
<dbReference type="PANTHER" id="PTHR28069:SF2">
    <property type="entry name" value="GH20023P"/>
    <property type="match status" value="1"/>
</dbReference>
<proteinExistence type="predicted"/>
<dbReference type="Proteomes" id="UP001652700">
    <property type="component" value="Unplaced"/>
</dbReference>
<dbReference type="RefSeq" id="XP_028148140.1">
    <property type="nucleotide sequence ID" value="XM_028292339.1"/>
</dbReference>
<dbReference type="Gene3D" id="6.10.140.2220">
    <property type="match status" value="1"/>
</dbReference>
<evidence type="ECO:0000313" key="7">
    <source>
        <dbReference type="Proteomes" id="UP001652700"/>
    </source>
</evidence>
<evidence type="ECO:0000313" key="8">
    <source>
        <dbReference type="RefSeq" id="XP_028148140.1"/>
    </source>
</evidence>
<dbReference type="PROSITE" id="PS01360">
    <property type="entry name" value="ZF_MYND_1"/>
    <property type="match status" value="1"/>
</dbReference>
<dbReference type="InterPro" id="IPR002893">
    <property type="entry name" value="Znf_MYND"/>
</dbReference>
<feature type="domain" description="MYND-type" evidence="5">
    <location>
        <begin position="19"/>
        <end position="56"/>
    </location>
</feature>
<organism evidence="8">
    <name type="scientific">Diabrotica virgifera virgifera</name>
    <name type="common">western corn rootworm</name>
    <dbReference type="NCBI Taxonomy" id="50390"/>
    <lineage>
        <taxon>Eukaryota</taxon>
        <taxon>Metazoa</taxon>
        <taxon>Ecdysozoa</taxon>
        <taxon>Arthropoda</taxon>
        <taxon>Hexapoda</taxon>
        <taxon>Insecta</taxon>
        <taxon>Pterygota</taxon>
        <taxon>Neoptera</taxon>
        <taxon>Endopterygota</taxon>
        <taxon>Coleoptera</taxon>
        <taxon>Polyphaga</taxon>
        <taxon>Cucujiformia</taxon>
        <taxon>Chrysomeloidea</taxon>
        <taxon>Chrysomelidae</taxon>
        <taxon>Galerucinae</taxon>
        <taxon>Diabroticina</taxon>
        <taxon>Diabroticites</taxon>
        <taxon>Diabrotica</taxon>
    </lineage>
</organism>
<name>A0A6P7GWD7_DIAVI</name>
<dbReference type="EnsemblMetazoa" id="XM_050646676.1">
    <property type="protein sequence ID" value="XP_050502633.1"/>
    <property type="gene ID" value="LOC126881940"/>
</dbReference>
<evidence type="ECO:0000259" key="5">
    <source>
        <dbReference type="PROSITE" id="PS50865"/>
    </source>
</evidence>
<dbReference type="OrthoDB" id="5282002at2759"/>
<dbReference type="AlphaFoldDB" id="A0A6P7GWD7"/>
<dbReference type="PROSITE" id="PS50865">
    <property type="entry name" value="ZF_MYND_2"/>
    <property type="match status" value="1"/>
</dbReference>
<keyword evidence="2 4" id="KW-0863">Zinc-finger</keyword>
<keyword evidence="1" id="KW-0479">Metal-binding</keyword>
<dbReference type="PANTHER" id="PTHR28069">
    <property type="entry name" value="GH20023P"/>
    <property type="match status" value="1"/>
</dbReference>
<dbReference type="Pfam" id="PF01753">
    <property type="entry name" value="zf-MYND"/>
    <property type="match status" value="1"/>
</dbReference>
<accession>A0A6P7GWD7</accession>
<protein>
    <submittedName>
        <fullName evidence="8">Uncharacterized protein LOC114341542</fullName>
    </submittedName>
</protein>
<gene>
    <name evidence="8" type="primary">LOC114341542</name>
</gene>
<evidence type="ECO:0000256" key="1">
    <source>
        <dbReference type="ARBA" id="ARBA00022723"/>
    </source>
</evidence>
<dbReference type="InterPro" id="IPR046824">
    <property type="entry name" value="Mss51-like_C"/>
</dbReference>
<evidence type="ECO:0000256" key="2">
    <source>
        <dbReference type="ARBA" id="ARBA00022771"/>
    </source>
</evidence>
<evidence type="ECO:0000313" key="6">
    <source>
        <dbReference type="EnsemblMetazoa" id="XP_050502633.1"/>
    </source>
</evidence>
<sequence length="433" mass="50408">MNNHLSVDEYCLFFHANICHVCKGIEHLKRCAQCKSVAYCSKDHQKIDWKYHKAFCSALTKVNDECSFIDVTNFEEFLTVKKMKYRLLCQYLNRGLSNYEHQIWMFPRFCEICYTSDVHVECEKCRSVFFCSEDHKLKFQSKHENFCKSFKLNLEIGLYPIFNDVLTVELDANTISSSVSILPSTLEELTELYDKKFSKGDFMTKIRKYNCLSPVATILYGLEKIGTISNRKIEKDALNIHFVGGDMYEIGRLWLHMAELIFHWIPNLHLLDFIVIGPNLNHNGSTDKFTFQLCKSCKKRKCKTTVTFHTQLYHNVVAQLKKPDVVVALNSGIHGNQVENFLSRNDNLPEYLWKESIEYLVHNKNVPLILTAYILKELTKDIEAVKDHAKSEVKVLVEPHRNPFCDRKPCRDFESQEDTLFFINGYTAVLATV</sequence>